<evidence type="ECO:0000313" key="6">
    <source>
        <dbReference type="EMBL" id="RKX71231.1"/>
    </source>
</evidence>
<feature type="modified residue" description="N6-(pyridoxal phosphate)lysine" evidence="2 3">
    <location>
        <position position="26"/>
    </location>
</feature>
<dbReference type="Gene3D" id="3.20.20.10">
    <property type="entry name" value="Alanine racemase"/>
    <property type="match status" value="1"/>
</dbReference>
<evidence type="ECO:0000313" key="7">
    <source>
        <dbReference type="Proteomes" id="UP000271125"/>
    </source>
</evidence>
<dbReference type="CDD" id="cd00635">
    <property type="entry name" value="PLPDE_III_YBL036c_like"/>
    <property type="match status" value="1"/>
</dbReference>
<dbReference type="NCBIfam" id="TIGR00044">
    <property type="entry name" value="YggS family pyridoxal phosphate-dependent enzyme"/>
    <property type="match status" value="1"/>
</dbReference>
<reference evidence="6 7" key="1">
    <citation type="submission" date="2018-06" db="EMBL/GenBank/DDBJ databases">
        <title>Extensive metabolic versatility and redundancy in microbially diverse, dynamic hydrothermal sediments.</title>
        <authorList>
            <person name="Dombrowski N."/>
            <person name="Teske A."/>
            <person name="Baker B.J."/>
        </authorList>
    </citation>
    <scope>NUCLEOTIDE SEQUENCE [LARGE SCALE GENOMIC DNA]</scope>
    <source>
        <strain evidence="6">B10_G13</strain>
    </source>
</reference>
<dbReference type="Proteomes" id="UP000271125">
    <property type="component" value="Unassembled WGS sequence"/>
</dbReference>
<dbReference type="SUPFAM" id="SSF51419">
    <property type="entry name" value="PLP-binding barrel"/>
    <property type="match status" value="1"/>
</dbReference>
<comment type="function">
    <text evidence="2">Pyridoxal 5'-phosphate (PLP)-binding protein, which is involved in PLP homeostasis.</text>
</comment>
<evidence type="ECO:0000256" key="1">
    <source>
        <dbReference type="ARBA" id="ARBA00022898"/>
    </source>
</evidence>
<comment type="similarity">
    <text evidence="2 4">Belongs to the pyridoxal phosphate-binding protein YggS/PROSC family.</text>
</comment>
<dbReference type="InterPro" id="IPR011078">
    <property type="entry name" value="PyrdxlP_homeostasis"/>
</dbReference>
<dbReference type="PIRSF" id="PIRSF004848">
    <property type="entry name" value="YBL036c_PLPDEIII"/>
    <property type="match status" value="1"/>
</dbReference>
<gene>
    <name evidence="6" type="ORF">DRP43_02665</name>
</gene>
<dbReference type="PROSITE" id="PS01211">
    <property type="entry name" value="UPF0001"/>
    <property type="match status" value="1"/>
</dbReference>
<evidence type="ECO:0000256" key="4">
    <source>
        <dbReference type="RuleBase" id="RU004514"/>
    </source>
</evidence>
<dbReference type="AlphaFoldDB" id="A0A660SMI8"/>
<evidence type="ECO:0000259" key="5">
    <source>
        <dbReference type="Pfam" id="PF01168"/>
    </source>
</evidence>
<protein>
    <recommendedName>
        <fullName evidence="2">Pyridoxal phosphate homeostasis protein</fullName>
        <shortName evidence="2">PLP homeostasis protein</shortName>
    </recommendedName>
</protein>
<feature type="domain" description="Alanine racemase N-terminal" evidence="5">
    <location>
        <begin position="3"/>
        <end position="217"/>
    </location>
</feature>
<accession>A0A660SMI8</accession>
<dbReference type="InterPro" id="IPR029066">
    <property type="entry name" value="PLP-binding_barrel"/>
</dbReference>
<dbReference type="InterPro" id="IPR001608">
    <property type="entry name" value="Ala_racemase_N"/>
</dbReference>
<comment type="caution">
    <text evidence="6">The sequence shown here is derived from an EMBL/GenBank/DDBJ whole genome shotgun (WGS) entry which is preliminary data.</text>
</comment>
<proteinExistence type="inferred from homology"/>
<dbReference type="Pfam" id="PF01168">
    <property type="entry name" value="Ala_racemase_N"/>
    <property type="match status" value="1"/>
</dbReference>
<dbReference type="PANTHER" id="PTHR10146">
    <property type="entry name" value="PROLINE SYNTHETASE CO-TRANSCRIBED BACTERIAL HOMOLOG PROTEIN"/>
    <property type="match status" value="1"/>
</dbReference>
<dbReference type="FunFam" id="3.20.20.10:FF:000018">
    <property type="entry name" value="Pyridoxal phosphate homeostasis protein"/>
    <property type="match status" value="1"/>
</dbReference>
<comment type="cofactor">
    <cofactor evidence="3">
        <name>pyridoxal 5'-phosphate</name>
        <dbReference type="ChEBI" id="CHEBI:597326"/>
    </cofactor>
</comment>
<keyword evidence="1 2" id="KW-0663">Pyridoxal phosphate</keyword>
<dbReference type="PANTHER" id="PTHR10146:SF14">
    <property type="entry name" value="PYRIDOXAL PHOSPHATE HOMEOSTASIS PROTEIN"/>
    <property type="match status" value="1"/>
</dbReference>
<evidence type="ECO:0000256" key="3">
    <source>
        <dbReference type="PIRSR" id="PIRSR004848-1"/>
    </source>
</evidence>
<dbReference type="EMBL" id="QNBD01000099">
    <property type="protein sequence ID" value="RKX71231.1"/>
    <property type="molecule type" value="Genomic_DNA"/>
</dbReference>
<sequence length="219" mass="24994">MENITRNVKNIIEEIPDDVMLEIAAKTRSADEIKIAIDAGAQIIGENYLQESENVYKILGKTVPWHFIGHLQKNKINRVISIFDMIETIDSFKLANEIDKRCKKNSKVMEVLIEVNSGREENKFGIMPENVITEIEKISKLANIKIKGLMTMGPFSGNPEEARPYFKITKKLFNEIKDMNIHNVEMKYLSMGMTNSYKIAIEEGANIIRIGTLVFGERI</sequence>
<organism evidence="6 7">
    <name type="scientific">candidate division TA06 bacterium</name>
    <dbReference type="NCBI Taxonomy" id="2250710"/>
    <lineage>
        <taxon>Bacteria</taxon>
        <taxon>Bacteria division TA06</taxon>
    </lineage>
</organism>
<evidence type="ECO:0000256" key="2">
    <source>
        <dbReference type="HAMAP-Rule" id="MF_02087"/>
    </source>
</evidence>
<name>A0A660SMI8_UNCT6</name>
<dbReference type="GO" id="GO:0030170">
    <property type="term" value="F:pyridoxal phosphate binding"/>
    <property type="evidence" value="ECO:0007669"/>
    <property type="project" value="UniProtKB-UniRule"/>
</dbReference>
<dbReference type="HAMAP" id="MF_02087">
    <property type="entry name" value="PLP_homeostasis"/>
    <property type="match status" value="1"/>
</dbReference>